<accession>A0ABN2T8T9</accession>
<name>A0ABN2T8T9_9ACTN</name>
<dbReference type="InterPro" id="IPR003593">
    <property type="entry name" value="AAA+_ATPase"/>
</dbReference>
<evidence type="ECO:0000259" key="5">
    <source>
        <dbReference type="PROSITE" id="PS50893"/>
    </source>
</evidence>
<dbReference type="Pfam" id="PF00005">
    <property type="entry name" value="ABC_tran"/>
    <property type="match status" value="1"/>
</dbReference>
<dbReference type="SMART" id="SM00382">
    <property type="entry name" value="AAA"/>
    <property type="match status" value="1"/>
</dbReference>
<keyword evidence="4 6" id="KW-0067">ATP-binding</keyword>
<dbReference type="GO" id="GO:0005524">
    <property type="term" value="F:ATP binding"/>
    <property type="evidence" value="ECO:0007669"/>
    <property type="project" value="UniProtKB-KW"/>
</dbReference>
<keyword evidence="7" id="KW-1185">Reference proteome</keyword>
<dbReference type="PROSITE" id="PS50893">
    <property type="entry name" value="ABC_TRANSPORTER_2"/>
    <property type="match status" value="1"/>
</dbReference>
<dbReference type="PANTHER" id="PTHR43335">
    <property type="entry name" value="ABC TRANSPORTER, ATP-BINDING PROTEIN"/>
    <property type="match status" value="1"/>
</dbReference>
<dbReference type="EMBL" id="BAAAPC010000013">
    <property type="protein sequence ID" value="GAA2001926.1"/>
    <property type="molecule type" value="Genomic_DNA"/>
</dbReference>
<organism evidence="6 7">
    <name type="scientific">Nocardiopsis rhodophaea</name>
    <dbReference type="NCBI Taxonomy" id="280238"/>
    <lineage>
        <taxon>Bacteria</taxon>
        <taxon>Bacillati</taxon>
        <taxon>Actinomycetota</taxon>
        <taxon>Actinomycetes</taxon>
        <taxon>Streptosporangiales</taxon>
        <taxon>Nocardiopsidaceae</taxon>
        <taxon>Nocardiopsis</taxon>
    </lineage>
</organism>
<evidence type="ECO:0000256" key="4">
    <source>
        <dbReference type="ARBA" id="ARBA00022840"/>
    </source>
</evidence>
<dbReference type="Gene3D" id="3.40.50.300">
    <property type="entry name" value="P-loop containing nucleotide triphosphate hydrolases"/>
    <property type="match status" value="1"/>
</dbReference>
<dbReference type="InterPro" id="IPR027417">
    <property type="entry name" value="P-loop_NTPase"/>
</dbReference>
<proteinExistence type="inferred from homology"/>
<feature type="domain" description="ABC transporter" evidence="5">
    <location>
        <begin position="3"/>
        <end position="234"/>
    </location>
</feature>
<comment type="similarity">
    <text evidence="1">Belongs to the ABC transporter superfamily.</text>
</comment>
<evidence type="ECO:0000256" key="2">
    <source>
        <dbReference type="ARBA" id="ARBA00022448"/>
    </source>
</evidence>
<dbReference type="Proteomes" id="UP001501585">
    <property type="component" value="Unassembled WGS sequence"/>
</dbReference>
<gene>
    <name evidence="6" type="ORF">GCM10009799_31360</name>
</gene>
<evidence type="ECO:0000313" key="7">
    <source>
        <dbReference type="Proteomes" id="UP001501585"/>
    </source>
</evidence>
<keyword evidence="3" id="KW-0547">Nucleotide-binding</keyword>
<reference evidence="6 7" key="1">
    <citation type="journal article" date="2019" name="Int. J. Syst. Evol. Microbiol.">
        <title>The Global Catalogue of Microorganisms (GCM) 10K type strain sequencing project: providing services to taxonomists for standard genome sequencing and annotation.</title>
        <authorList>
            <consortium name="The Broad Institute Genomics Platform"/>
            <consortium name="The Broad Institute Genome Sequencing Center for Infectious Disease"/>
            <person name="Wu L."/>
            <person name="Ma J."/>
        </authorList>
    </citation>
    <scope>NUCLEOTIDE SEQUENCE [LARGE SCALE GENOMIC DNA]</scope>
    <source>
        <strain evidence="6 7">JCM 15313</strain>
    </source>
</reference>
<sequence length="259" mass="27215">MKVLAEGVKFGYSAESKVLDRATWVVNSGVTGLIGENGAGKTTLLSIIATLKRPQRGRLLIGGHDAARPSGRRAARRLIGFVPQSYTLAGELTVTDTVAYAAWVSGVGRTTCDAAAERAMRLVGLPGRERRRVRALRADERRLVGIAAALAHDPEILVMDAPADGLDEAQRARLRVIVTRLARDRTIILSSCAAADIADMCDETAVLAGGRIVYRGSPAAAGALVENGALSQGSRVGISEPCVGNGGLRRDTRQPQGGP</sequence>
<evidence type="ECO:0000256" key="3">
    <source>
        <dbReference type="ARBA" id="ARBA00022741"/>
    </source>
</evidence>
<dbReference type="RefSeq" id="WP_344163205.1">
    <property type="nucleotide sequence ID" value="NZ_BAAAPC010000013.1"/>
</dbReference>
<dbReference type="PANTHER" id="PTHR43335:SF2">
    <property type="entry name" value="ABC TRANSPORTER, ATP-BINDING PROTEIN"/>
    <property type="match status" value="1"/>
</dbReference>
<keyword evidence="2" id="KW-0813">Transport</keyword>
<comment type="caution">
    <text evidence="6">The sequence shown here is derived from an EMBL/GenBank/DDBJ whole genome shotgun (WGS) entry which is preliminary data.</text>
</comment>
<dbReference type="InterPro" id="IPR003439">
    <property type="entry name" value="ABC_transporter-like_ATP-bd"/>
</dbReference>
<evidence type="ECO:0000313" key="6">
    <source>
        <dbReference type="EMBL" id="GAA2001926.1"/>
    </source>
</evidence>
<evidence type="ECO:0000256" key="1">
    <source>
        <dbReference type="ARBA" id="ARBA00005417"/>
    </source>
</evidence>
<dbReference type="SUPFAM" id="SSF52540">
    <property type="entry name" value="P-loop containing nucleoside triphosphate hydrolases"/>
    <property type="match status" value="1"/>
</dbReference>
<protein>
    <submittedName>
        <fullName evidence="6">ABC transporter ATP-binding protein</fullName>
    </submittedName>
</protein>